<dbReference type="EMBL" id="UGPP01000001">
    <property type="protein sequence ID" value="STY70444.1"/>
    <property type="molecule type" value="Genomic_DNA"/>
</dbReference>
<dbReference type="RefSeq" id="WP_115151072.1">
    <property type="nucleotide sequence ID" value="NZ_UGPP01000001.1"/>
</dbReference>
<gene>
    <name evidence="1" type="ORF">NCTC10571_00581</name>
</gene>
<accession>A0A378NPV9</accession>
<name>A0A378NPV9_9FIRM</name>
<dbReference type="Proteomes" id="UP000255234">
    <property type="component" value="Unassembled WGS sequence"/>
</dbReference>
<dbReference type="AlphaFoldDB" id="A0A378NPV9"/>
<sequence>MNILKKFCLIGLCTFSVIFCEAIIPMQPAYAYQENISRGYELIEGTWQDRDGSIMSITDRDFGKAPYSVRSVSNDGNYTVVTISVNGGRSINTLTFDNNNPNYMMLNNVSTGYSADYVRVG</sequence>
<proteinExistence type="predicted"/>
<protein>
    <submittedName>
        <fullName evidence="1">Uncharacterized protein</fullName>
    </submittedName>
</protein>
<evidence type="ECO:0000313" key="1">
    <source>
        <dbReference type="EMBL" id="STY70444.1"/>
    </source>
</evidence>
<organism evidence="1 2">
    <name type="scientific">Megamonas hypermegale</name>
    <dbReference type="NCBI Taxonomy" id="158847"/>
    <lineage>
        <taxon>Bacteria</taxon>
        <taxon>Bacillati</taxon>
        <taxon>Bacillota</taxon>
        <taxon>Negativicutes</taxon>
        <taxon>Selenomonadales</taxon>
        <taxon>Selenomonadaceae</taxon>
        <taxon>Megamonas</taxon>
    </lineage>
</organism>
<evidence type="ECO:0000313" key="2">
    <source>
        <dbReference type="Proteomes" id="UP000255234"/>
    </source>
</evidence>
<reference evidence="1 2" key="1">
    <citation type="submission" date="2018-06" db="EMBL/GenBank/DDBJ databases">
        <authorList>
            <consortium name="Pathogen Informatics"/>
            <person name="Doyle S."/>
        </authorList>
    </citation>
    <scope>NUCLEOTIDE SEQUENCE [LARGE SCALE GENOMIC DNA]</scope>
    <source>
        <strain evidence="1 2">NCTC10571</strain>
    </source>
</reference>